<reference evidence="4 5" key="1">
    <citation type="submission" date="2018-10" db="EMBL/GenBank/DDBJ databases">
        <title>Butyricimonas faecalis sp. nov., isolated from human faeces and emended description of the genus Butyricimonas.</title>
        <authorList>
            <person name="Le Roy T."/>
            <person name="Van der Smissen P."/>
            <person name="Paquot A."/>
            <person name="Delzenne N."/>
            <person name="Muccioli G."/>
            <person name="Collet J.-F."/>
            <person name="Cani P.D."/>
        </authorList>
    </citation>
    <scope>NUCLEOTIDE SEQUENCE [LARGE SCALE GENOMIC DNA]</scope>
    <source>
        <strain evidence="4 5">H184</strain>
    </source>
</reference>
<keyword evidence="1" id="KW-0328">Glycosyltransferase</keyword>
<evidence type="ECO:0000313" key="4">
    <source>
        <dbReference type="EMBL" id="AZS30632.1"/>
    </source>
</evidence>
<dbReference type="Gene3D" id="3.40.50.2000">
    <property type="entry name" value="Glycogen Phosphorylase B"/>
    <property type="match status" value="1"/>
</dbReference>
<protein>
    <submittedName>
        <fullName evidence="4">Glycosyltransferase</fullName>
    </submittedName>
</protein>
<dbReference type="InterPro" id="IPR001296">
    <property type="entry name" value="Glyco_trans_1"/>
</dbReference>
<evidence type="ECO:0000259" key="3">
    <source>
        <dbReference type="Pfam" id="PF00534"/>
    </source>
</evidence>
<dbReference type="Pfam" id="PF00534">
    <property type="entry name" value="Glycos_transf_1"/>
    <property type="match status" value="1"/>
</dbReference>
<dbReference type="EMBL" id="CP032819">
    <property type="protein sequence ID" value="AZS30632.1"/>
    <property type="molecule type" value="Genomic_DNA"/>
</dbReference>
<dbReference type="OrthoDB" id="7560678at2"/>
<organism evidence="4 5">
    <name type="scientific">Butyricimonas faecalis</name>
    <dbReference type="NCBI Taxonomy" id="2093856"/>
    <lineage>
        <taxon>Bacteria</taxon>
        <taxon>Pseudomonadati</taxon>
        <taxon>Bacteroidota</taxon>
        <taxon>Bacteroidia</taxon>
        <taxon>Bacteroidales</taxon>
        <taxon>Odoribacteraceae</taxon>
        <taxon>Butyricimonas</taxon>
    </lineage>
</organism>
<feature type="domain" description="Glycosyl transferase family 1" evidence="3">
    <location>
        <begin position="221"/>
        <end position="367"/>
    </location>
</feature>
<evidence type="ECO:0000256" key="1">
    <source>
        <dbReference type="ARBA" id="ARBA00022676"/>
    </source>
</evidence>
<dbReference type="KEGG" id="buy:D8S85_14465"/>
<proteinExistence type="predicted"/>
<sequence length="395" mass="45907">MRRLLFFTQNYPFSQGETFIESEIEYLSKAFDEIVILPWIGTGNATRQTPANCKILPPMLKNDRDTIISGIFCFAPVFYYIRHFFSERAFRSFSRLKKYVSVSIFCRAILANKNFKQVNKEFQNDTIYFYWGIGTAYILPFIKNNTRKIVRFHGADLYLERRKDQYIPFRKEVYTHLTNAVYISQNGWNYAKKKYGQYLFNSCYSYLGTRDFGPRTIVPQDGYIHILSCSNVIPVKRIHLILEALLLIKNDHIIWTHIGAGKEWPDLKKRTQQVPQNLQINWVGAMSNSDVIRYYQTEPIDIFINVSSSEGLPVSIMEAISFDIPVLATNVGGTSEIVTQESGMLIDADVTPEILATKIIELYKQRKNFHPRQFWQTHFSAAKNYPAFIKNILLG</sequence>
<accession>A0A3Q9IPC7</accession>
<dbReference type="PANTHER" id="PTHR12526">
    <property type="entry name" value="GLYCOSYLTRANSFERASE"/>
    <property type="match status" value="1"/>
</dbReference>
<dbReference type="SUPFAM" id="SSF53756">
    <property type="entry name" value="UDP-Glycosyltransferase/glycogen phosphorylase"/>
    <property type="match status" value="1"/>
</dbReference>
<gene>
    <name evidence="4" type="ORF">D8S85_14465</name>
</gene>
<evidence type="ECO:0000313" key="5">
    <source>
        <dbReference type="Proteomes" id="UP000270673"/>
    </source>
</evidence>
<keyword evidence="5" id="KW-1185">Reference proteome</keyword>
<dbReference type="PANTHER" id="PTHR12526:SF629">
    <property type="entry name" value="TEICHURONIC ACID BIOSYNTHESIS GLYCOSYLTRANSFERASE TUAH-RELATED"/>
    <property type="match status" value="1"/>
</dbReference>
<dbReference type="AlphaFoldDB" id="A0A3Q9IPC7"/>
<keyword evidence="2 4" id="KW-0808">Transferase</keyword>
<dbReference type="Proteomes" id="UP000270673">
    <property type="component" value="Chromosome"/>
</dbReference>
<name>A0A3Q9IPC7_9BACT</name>
<dbReference type="RefSeq" id="WP_106481284.1">
    <property type="nucleotide sequence ID" value="NZ_CP032819.1"/>
</dbReference>
<evidence type="ECO:0000256" key="2">
    <source>
        <dbReference type="ARBA" id="ARBA00022679"/>
    </source>
</evidence>
<dbReference type="GO" id="GO:0016757">
    <property type="term" value="F:glycosyltransferase activity"/>
    <property type="evidence" value="ECO:0007669"/>
    <property type="project" value="UniProtKB-KW"/>
</dbReference>